<dbReference type="Pfam" id="PF02844">
    <property type="entry name" value="GARS_N"/>
    <property type="match status" value="1"/>
</dbReference>
<name>A0A6G8AV41_9ENTE</name>
<evidence type="ECO:0000256" key="4">
    <source>
        <dbReference type="ARBA" id="ARBA00013255"/>
    </source>
</evidence>
<dbReference type="InterPro" id="IPR037123">
    <property type="entry name" value="PRibGlycinamide_synth_C_sf"/>
</dbReference>
<dbReference type="Gene3D" id="3.30.470.20">
    <property type="entry name" value="ATP-grasp fold, B domain"/>
    <property type="match status" value="1"/>
</dbReference>
<evidence type="ECO:0000256" key="14">
    <source>
        <dbReference type="HAMAP-Rule" id="MF_00138"/>
    </source>
</evidence>
<dbReference type="InterPro" id="IPR000115">
    <property type="entry name" value="PRibGlycinamide_synth"/>
</dbReference>
<protein>
    <recommendedName>
        <fullName evidence="4 14">Phosphoribosylamine--glycine ligase</fullName>
        <ecNumber evidence="4 14">6.3.4.13</ecNumber>
    </recommendedName>
    <alternativeName>
        <fullName evidence="14">GARS</fullName>
    </alternativeName>
    <alternativeName>
        <fullName evidence="12 14">Glycinamide ribonucleotide synthetase</fullName>
    </alternativeName>
    <alternativeName>
        <fullName evidence="13 14">Phosphoribosylglycinamide synthetase</fullName>
    </alternativeName>
</protein>
<accession>A0A6G8AV41</accession>
<keyword evidence="5 14" id="KW-0436">Ligase</keyword>
<dbReference type="EC" id="6.3.4.13" evidence="4 14"/>
<dbReference type="InterPro" id="IPR011054">
    <property type="entry name" value="Rudment_hybrid_motif"/>
</dbReference>
<dbReference type="GO" id="GO:0006189">
    <property type="term" value="P:'de novo' IMP biosynthetic process"/>
    <property type="evidence" value="ECO:0007669"/>
    <property type="project" value="UniProtKB-UniRule"/>
</dbReference>
<keyword evidence="9 15" id="KW-0067">ATP-binding</keyword>
<dbReference type="SUPFAM" id="SSF52440">
    <property type="entry name" value="PreATP-grasp domain"/>
    <property type="match status" value="1"/>
</dbReference>
<dbReference type="PROSITE" id="PS00184">
    <property type="entry name" value="GARS"/>
    <property type="match status" value="1"/>
</dbReference>
<dbReference type="SMART" id="SM01209">
    <property type="entry name" value="GARS_A"/>
    <property type="match status" value="1"/>
</dbReference>
<comment type="cofactor">
    <cofactor evidence="2">
        <name>Mg(2+)</name>
        <dbReference type="ChEBI" id="CHEBI:18420"/>
    </cofactor>
</comment>
<evidence type="ECO:0000256" key="9">
    <source>
        <dbReference type="ARBA" id="ARBA00022840"/>
    </source>
</evidence>
<keyword evidence="8 14" id="KW-0658">Purine biosynthesis</keyword>
<evidence type="ECO:0000256" key="8">
    <source>
        <dbReference type="ARBA" id="ARBA00022755"/>
    </source>
</evidence>
<dbReference type="Gene3D" id="3.30.1490.20">
    <property type="entry name" value="ATP-grasp fold, A domain"/>
    <property type="match status" value="1"/>
</dbReference>
<evidence type="ECO:0000256" key="1">
    <source>
        <dbReference type="ARBA" id="ARBA00001936"/>
    </source>
</evidence>
<dbReference type="Pfam" id="PF02843">
    <property type="entry name" value="GARS_C"/>
    <property type="match status" value="1"/>
</dbReference>
<comment type="catalytic activity">
    <reaction evidence="14">
        <text>5-phospho-beta-D-ribosylamine + glycine + ATP = N(1)-(5-phospho-beta-D-ribosyl)glycinamide + ADP + phosphate + H(+)</text>
        <dbReference type="Rhea" id="RHEA:17453"/>
        <dbReference type="ChEBI" id="CHEBI:15378"/>
        <dbReference type="ChEBI" id="CHEBI:30616"/>
        <dbReference type="ChEBI" id="CHEBI:43474"/>
        <dbReference type="ChEBI" id="CHEBI:57305"/>
        <dbReference type="ChEBI" id="CHEBI:58681"/>
        <dbReference type="ChEBI" id="CHEBI:143788"/>
        <dbReference type="ChEBI" id="CHEBI:456216"/>
        <dbReference type="EC" id="6.3.4.13"/>
    </reaction>
</comment>
<dbReference type="NCBIfam" id="TIGR00877">
    <property type="entry name" value="purD"/>
    <property type="match status" value="1"/>
</dbReference>
<feature type="domain" description="ATP-grasp" evidence="16">
    <location>
        <begin position="110"/>
        <end position="311"/>
    </location>
</feature>
<evidence type="ECO:0000313" key="18">
    <source>
        <dbReference type="Proteomes" id="UP000501747"/>
    </source>
</evidence>
<dbReference type="InterPro" id="IPR020562">
    <property type="entry name" value="PRibGlycinamide_synth_N"/>
</dbReference>
<dbReference type="SUPFAM" id="SSF51246">
    <property type="entry name" value="Rudiment single hybrid motif"/>
    <property type="match status" value="1"/>
</dbReference>
<reference evidence="17 18" key="1">
    <citation type="submission" date="2020-03" db="EMBL/GenBank/DDBJ databases">
        <title>Vagococcus sp. nov., isolated from beetles.</title>
        <authorList>
            <person name="Hyun D.-W."/>
            <person name="Bae J.-W."/>
        </authorList>
    </citation>
    <scope>NUCLEOTIDE SEQUENCE [LARGE SCALE GENOMIC DNA]</scope>
    <source>
        <strain evidence="17 18">HDW17B</strain>
    </source>
</reference>
<keyword evidence="18" id="KW-1185">Reference proteome</keyword>
<dbReference type="PANTHER" id="PTHR43472:SF1">
    <property type="entry name" value="PHOSPHORIBOSYLAMINE--GLYCINE LIGASE, CHLOROPLASTIC"/>
    <property type="match status" value="1"/>
</dbReference>
<evidence type="ECO:0000256" key="2">
    <source>
        <dbReference type="ARBA" id="ARBA00001946"/>
    </source>
</evidence>
<dbReference type="KEGG" id="vhy:G7082_10225"/>
<dbReference type="Gene3D" id="3.40.50.20">
    <property type="match status" value="1"/>
</dbReference>
<keyword evidence="7 15" id="KW-0547">Nucleotide-binding</keyword>
<evidence type="ECO:0000256" key="6">
    <source>
        <dbReference type="ARBA" id="ARBA00022723"/>
    </source>
</evidence>
<dbReference type="EMBL" id="CP049887">
    <property type="protein sequence ID" value="QIL48857.1"/>
    <property type="molecule type" value="Genomic_DNA"/>
</dbReference>
<dbReference type="Pfam" id="PF01071">
    <property type="entry name" value="GARS_A"/>
    <property type="match status" value="1"/>
</dbReference>
<dbReference type="InterPro" id="IPR013815">
    <property type="entry name" value="ATP_grasp_subdomain_1"/>
</dbReference>
<dbReference type="InterPro" id="IPR016185">
    <property type="entry name" value="PreATP-grasp_dom_sf"/>
</dbReference>
<dbReference type="GO" id="GO:0004637">
    <property type="term" value="F:phosphoribosylamine-glycine ligase activity"/>
    <property type="evidence" value="ECO:0007669"/>
    <property type="project" value="UniProtKB-UniRule"/>
</dbReference>
<evidence type="ECO:0000259" key="16">
    <source>
        <dbReference type="PROSITE" id="PS50975"/>
    </source>
</evidence>
<organism evidence="17 18">
    <name type="scientific">Vagococcus hydrophili</name>
    <dbReference type="NCBI Taxonomy" id="2714947"/>
    <lineage>
        <taxon>Bacteria</taxon>
        <taxon>Bacillati</taxon>
        <taxon>Bacillota</taxon>
        <taxon>Bacilli</taxon>
        <taxon>Lactobacillales</taxon>
        <taxon>Enterococcaceae</taxon>
        <taxon>Vagococcus</taxon>
    </lineage>
</organism>
<evidence type="ECO:0000313" key="17">
    <source>
        <dbReference type="EMBL" id="QIL48857.1"/>
    </source>
</evidence>
<dbReference type="PANTHER" id="PTHR43472">
    <property type="entry name" value="PHOSPHORIBOSYLAMINE--GLYCINE LIGASE"/>
    <property type="match status" value="1"/>
</dbReference>
<dbReference type="FunFam" id="3.40.50.20:FF:000006">
    <property type="entry name" value="Phosphoribosylamine--glycine ligase, chloroplastic"/>
    <property type="match status" value="1"/>
</dbReference>
<dbReference type="GO" id="GO:0009113">
    <property type="term" value="P:purine nucleobase biosynthetic process"/>
    <property type="evidence" value="ECO:0007669"/>
    <property type="project" value="InterPro"/>
</dbReference>
<evidence type="ECO:0000256" key="3">
    <source>
        <dbReference type="ARBA" id="ARBA00005174"/>
    </source>
</evidence>
<dbReference type="RefSeq" id="WP_166034989.1">
    <property type="nucleotide sequence ID" value="NZ_CP049887.1"/>
</dbReference>
<comment type="cofactor">
    <cofactor evidence="1">
        <name>Mn(2+)</name>
        <dbReference type="ChEBI" id="CHEBI:29035"/>
    </cofactor>
</comment>
<proteinExistence type="inferred from homology"/>
<dbReference type="GO" id="GO:0005524">
    <property type="term" value="F:ATP binding"/>
    <property type="evidence" value="ECO:0007669"/>
    <property type="project" value="UniProtKB-UniRule"/>
</dbReference>
<evidence type="ECO:0000256" key="10">
    <source>
        <dbReference type="ARBA" id="ARBA00023211"/>
    </source>
</evidence>
<comment type="similarity">
    <text evidence="11 14">Belongs to the GARS family.</text>
</comment>
<comment type="pathway">
    <text evidence="3 14">Purine metabolism; IMP biosynthesis via de novo pathway; N(1)-(5-phospho-D-ribosyl)glycinamide from 5-phospho-alpha-D-ribose 1-diphosphate: step 2/2.</text>
</comment>
<dbReference type="InterPro" id="IPR020560">
    <property type="entry name" value="PRibGlycinamide_synth_C-dom"/>
</dbReference>
<evidence type="ECO:0000256" key="13">
    <source>
        <dbReference type="ARBA" id="ARBA00042864"/>
    </source>
</evidence>
<dbReference type="AlphaFoldDB" id="A0A6G8AV41"/>
<dbReference type="InterPro" id="IPR020561">
    <property type="entry name" value="PRibGlycinamid_synth_ATP-grasp"/>
</dbReference>
<evidence type="ECO:0000256" key="5">
    <source>
        <dbReference type="ARBA" id="ARBA00022598"/>
    </source>
</evidence>
<evidence type="ECO:0000256" key="15">
    <source>
        <dbReference type="PROSITE-ProRule" id="PRU00409"/>
    </source>
</evidence>
<dbReference type="InterPro" id="IPR020559">
    <property type="entry name" value="PRibGlycinamide_synth_CS"/>
</dbReference>
<gene>
    <name evidence="14 17" type="primary">purD</name>
    <name evidence="17" type="ORF">G7082_10225</name>
</gene>
<dbReference type="SUPFAM" id="SSF56059">
    <property type="entry name" value="Glutathione synthetase ATP-binding domain-like"/>
    <property type="match status" value="1"/>
</dbReference>
<keyword evidence="10" id="KW-0464">Manganese</keyword>
<dbReference type="UniPathway" id="UPA00074">
    <property type="reaction ID" value="UER00125"/>
</dbReference>
<dbReference type="Proteomes" id="UP000501747">
    <property type="component" value="Chromosome"/>
</dbReference>
<dbReference type="HAMAP" id="MF_00138">
    <property type="entry name" value="GARS"/>
    <property type="match status" value="1"/>
</dbReference>
<dbReference type="SMART" id="SM01210">
    <property type="entry name" value="GARS_C"/>
    <property type="match status" value="1"/>
</dbReference>
<evidence type="ECO:0000256" key="12">
    <source>
        <dbReference type="ARBA" id="ARBA00042242"/>
    </source>
</evidence>
<evidence type="ECO:0000256" key="7">
    <source>
        <dbReference type="ARBA" id="ARBA00022741"/>
    </source>
</evidence>
<sequence length="414" mass="45754">MKRKILVIGSGGREHALCKKLLESPHVETVFCAKGNAGMKKDNIQLVDISEEAHDELIAFAKETKIDWVLVGPEVPLMNGIVDDFKAVGIPIFGPSKDAALIEGSKEFAKKIMMKYNVPTAKYQGFSDYEEAVSYVEEQGLPIVIKEDGLAAGKGVTIVETKEEAQQVLKEVLVDVSSRVVIEEFLIGREFSLLSFVNETGFYPMVAAKDHKAIFDGDKGPNTGGMGAYSPVDYVTEDIQQTVIKDIIEPTINGMKEEGRSFEGILYTGLILTKEGPKVIEYNARFGDPETQVLLERLDSDLCEVIEVLLKQEVPEIKWKNKGVSLGVVVSAKGYPGEYEKGTLLPEFEDREDIKIIYSGVAQTEQGLALNGGRVFLVAVSEATQEEAHGKVYGWLEKQNLNQFYYRTDIGTIK</sequence>
<dbReference type="Gene3D" id="3.90.600.10">
    <property type="entry name" value="Phosphoribosylglycinamide synthetase, C-terminal domain"/>
    <property type="match status" value="1"/>
</dbReference>
<dbReference type="GO" id="GO:0046872">
    <property type="term" value="F:metal ion binding"/>
    <property type="evidence" value="ECO:0007669"/>
    <property type="project" value="UniProtKB-KW"/>
</dbReference>
<dbReference type="PROSITE" id="PS50975">
    <property type="entry name" value="ATP_GRASP"/>
    <property type="match status" value="1"/>
</dbReference>
<keyword evidence="6" id="KW-0479">Metal-binding</keyword>
<evidence type="ECO:0000256" key="11">
    <source>
        <dbReference type="ARBA" id="ARBA00038345"/>
    </source>
</evidence>
<dbReference type="InterPro" id="IPR011761">
    <property type="entry name" value="ATP-grasp"/>
</dbReference>